<feature type="repeat" description="TPR" evidence="1">
    <location>
        <begin position="209"/>
        <end position="242"/>
    </location>
</feature>
<evidence type="ECO:0000313" key="3">
    <source>
        <dbReference type="EMBL" id="EEF58636.1"/>
    </source>
</evidence>
<evidence type="ECO:0000313" key="4">
    <source>
        <dbReference type="Proteomes" id="UP000003688"/>
    </source>
</evidence>
<dbReference type="STRING" id="320771.Cflav_PD1537"/>
<evidence type="ECO:0000256" key="2">
    <source>
        <dbReference type="SAM" id="SignalP"/>
    </source>
</evidence>
<gene>
    <name evidence="3" type="ORF">Cflav_PD1537</name>
</gene>
<dbReference type="AlphaFoldDB" id="B9XNH7"/>
<dbReference type="SMART" id="SM00028">
    <property type="entry name" value="TPR"/>
    <property type="match status" value="5"/>
</dbReference>
<keyword evidence="4" id="KW-1185">Reference proteome</keyword>
<dbReference type="InterPro" id="IPR019734">
    <property type="entry name" value="TPR_rpt"/>
</dbReference>
<dbReference type="PANTHER" id="PTHR12558">
    <property type="entry name" value="CELL DIVISION CYCLE 16,23,27"/>
    <property type="match status" value="1"/>
</dbReference>
<dbReference type="Gene3D" id="1.25.40.10">
    <property type="entry name" value="Tetratricopeptide repeat domain"/>
    <property type="match status" value="1"/>
</dbReference>
<proteinExistence type="predicted"/>
<organism evidence="3 4">
    <name type="scientific">Pedosphaera parvula (strain Ellin514)</name>
    <dbReference type="NCBI Taxonomy" id="320771"/>
    <lineage>
        <taxon>Bacteria</taxon>
        <taxon>Pseudomonadati</taxon>
        <taxon>Verrucomicrobiota</taxon>
        <taxon>Pedosphaerae</taxon>
        <taxon>Pedosphaerales</taxon>
        <taxon>Pedosphaeraceae</taxon>
        <taxon>Pedosphaera</taxon>
    </lineage>
</organism>
<evidence type="ECO:0000256" key="1">
    <source>
        <dbReference type="PROSITE-ProRule" id="PRU00339"/>
    </source>
</evidence>
<comment type="caution">
    <text evidence="3">The sequence shown here is derived from an EMBL/GenBank/DDBJ whole genome shotgun (WGS) entry which is preliminary data.</text>
</comment>
<dbReference type="Proteomes" id="UP000003688">
    <property type="component" value="Unassembled WGS sequence"/>
</dbReference>
<dbReference type="Pfam" id="PF14559">
    <property type="entry name" value="TPR_19"/>
    <property type="match status" value="1"/>
</dbReference>
<feature type="chain" id="PRO_5002894980" evidence="2">
    <location>
        <begin position="21"/>
        <end position="321"/>
    </location>
</feature>
<sequence precursor="true">MKQLVIVLLFLGVVSHHGLATEPSPQDLARQLITAFNAGQKNQFTPAALATNELILQKAEKDYPDDPSIHSALGACYMAQENMPACVGSMEKAYVTSKHDPRTGMMYALALKMNKELSKAYSVDKEMVAEHPDIPQLQFSLATLEMTIQKYDEAVAILEPLWAKAPANLPEKDKGTINFMLGLCYLYNGQHAKAISSLENANSHFPNAGMIYNVLGEAYLKGGEPDKAKDFLEKALAINPKLPSALYYRGICLERSGDSEHANKCFQECYRFGKDWLRDNGEDYYLMAQVCSKISKQEEADDYRKQASQLLYTYQAPWKKN</sequence>
<keyword evidence="2" id="KW-0732">Signal</keyword>
<name>B9XNH7_PEDPL</name>
<accession>B9XNH7</accession>
<dbReference type="EMBL" id="ABOX02000040">
    <property type="protein sequence ID" value="EEF58636.1"/>
    <property type="molecule type" value="Genomic_DNA"/>
</dbReference>
<keyword evidence="1" id="KW-0802">TPR repeat</keyword>
<reference evidence="3 4" key="1">
    <citation type="journal article" date="2011" name="J. Bacteriol.">
        <title>Genome sequence of 'Pedosphaera parvula' Ellin514, an aerobic Verrucomicrobial isolate from pasture soil.</title>
        <authorList>
            <person name="Kant R."/>
            <person name="van Passel M.W."/>
            <person name="Sangwan P."/>
            <person name="Palva A."/>
            <person name="Lucas S."/>
            <person name="Copeland A."/>
            <person name="Lapidus A."/>
            <person name="Glavina Del Rio T."/>
            <person name="Dalin E."/>
            <person name="Tice H."/>
            <person name="Bruce D."/>
            <person name="Goodwin L."/>
            <person name="Pitluck S."/>
            <person name="Chertkov O."/>
            <person name="Larimer F.W."/>
            <person name="Land M.L."/>
            <person name="Hauser L."/>
            <person name="Brettin T.S."/>
            <person name="Detter J.C."/>
            <person name="Han S."/>
            <person name="de Vos W.M."/>
            <person name="Janssen P.H."/>
            <person name="Smidt H."/>
        </authorList>
    </citation>
    <scope>NUCLEOTIDE SEQUENCE [LARGE SCALE GENOMIC DNA]</scope>
    <source>
        <strain evidence="3 4">Ellin514</strain>
    </source>
</reference>
<dbReference type="InterPro" id="IPR011990">
    <property type="entry name" value="TPR-like_helical_dom_sf"/>
</dbReference>
<feature type="signal peptide" evidence="2">
    <location>
        <begin position="1"/>
        <end position="20"/>
    </location>
</feature>
<dbReference type="PANTHER" id="PTHR12558:SF13">
    <property type="entry name" value="CELL DIVISION CYCLE PROTEIN 27 HOMOLOG"/>
    <property type="match status" value="1"/>
</dbReference>
<dbReference type="SUPFAM" id="SSF48452">
    <property type="entry name" value="TPR-like"/>
    <property type="match status" value="2"/>
</dbReference>
<dbReference type="PROSITE" id="PS50005">
    <property type="entry name" value="TPR"/>
    <property type="match status" value="1"/>
</dbReference>
<protein>
    <submittedName>
        <fullName evidence="3">TPR repeat-containing protein</fullName>
    </submittedName>
</protein>